<proteinExistence type="predicted"/>
<reference evidence="3 4" key="1">
    <citation type="submission" date="2019-03" db="EMBL/GenBank/DDBJ databases">
        <title>Paracraurococcus aquatilis NE82 genome sequence.</title>
        <authorList>
            <person name="Zhao Y."/>
            <person name="Du Z."/>
        </authorList>
    </citation>
    <scope>NUCLEOTIDE SEQUENCE [LARGE SCALE GENOMIC DNA]</scope>
    <source>
        <strain evidence="3 4">NE82</strain>
    </source>
</reference>
<dbReference type="GO" id="GO:0000150">
    <property type="term" value="F:DNA strand exchange activity"/>
    <property type="evidence" value="ECO:0007669"/>
    <property type="project" value="InterPro"/>
</dbReference>
<dbReference type="InterPro" id="IPR036162">
    <property type="entry name" value="Resolvase-like_N_sf"/>
</dbReference>
<dbReference type="InterPro" id="IPR006119">
    <property type="entry name" value="Resolv_N"/>
</dbReference>
<keyword evidence="4" id="KW-1185">Reference proteome</keyword>
<protein>
    <submittedName>
        <fullName evidence="3">Recombinase family protein</fullName>
    </submittedName>
</protein>
<dbReference type="InterPro" id="IPR050639">
    <property type="entry name" value="SSR_resolvase"/>
</dbReference>
<evidence type="ECO:0000259" key="2">
    <source>
        <dbReference type="PROSITE" id="PS51737"/>
    </source>
</evidence>
<evidence type="ECO:0000259" key="1">
    <source>
        <dbReference type="PROSITE" id="PS51736"/>
    </source>
</evidence>
<dbReference type="OrthoDB" id="7277848at2"/>
<organism evidence="3 4">
    <name type="scientific">Roseicella aquatilis</name>
    <dbReference type="NCBI Taxonomy" id="2527868"/>
    <lineage>
        <taxon>Bacteria</taxon>
        <taxon>Pseudomonadati</taxon>
        <taxon>Pseudomonadota</taxon>
        <taxon>Alphaproteobacteria</taxon>
        <taxon>Acetobacterales</taxon>
        <taxon>Roseomonadaceae</taxon>
        <taxon>Roseicella</taxon>
    </lineage>
</organism>
<feature type="domain" description="Resolvase/invertase-type recombinase catalytic" evidence="1">
    <location>
        <begin position="14"/>
        <end position="166"/>
    </location>
</feature>
<gene>
    <name evidence="3" type="ORF">EXY23_08020</name>
</gene>
<dbReference type="EMBL" id="SKBM01000006">
    <property type="protein sequence ID" value="TCZ64086.1"/>
    <property type="molecule type" value="Genomic_DNA"/>
</dbReference>
<dbReference type="SMART" id="SM00857">
    <property type="entry name" value="Resolvase"/>
    <property type="match status" value="1"/>
</dbReference>
<dbReference type="PANTHER" id="PTHR30461:SF23">
    <property type="entry name" value="DNA RECOMBINASE-RELATED"/>
    <property type="match status" value="1"/>
</dbReference>
<dbReference type="Pfam" id="PF07508">
    <property type="entry name" value="Recombinase"/>
    <property type="match status" value="1"/>
</dbReference>
<accession>A0A4R4DTI0</accession>
<dbReference type="GO" id="GO:0003677">
    <property type="term" value="F:DNA binding"/>
    <property type="evidence" value="ECO:0007669"/>
    <property type="project" value="InterPro"/>
</dbReference>
<comment type="caution">
    <text evidence="3">The sequence shown here is derived from an EMBL/GenBank/DDBJ whole genome shotgun (WGS) entry which is preliminary data.</text>
</comment>
<evidence type="ECO:0000313" key="4">
    <source>
        <dbReference type="Proteomes" id="UP000295023"/>
    </source>
</evidence>
<dbReference type="SUPFAM" id="SSF53041">
    <property type="entry name" value="Resolvase-like"/>
    <property type="match status" value="1"/>
</dbReference>
<dbReference type="Gene3D" id="3.90.1750.20">
    <property type="entry name" value="Putative Large Serine Recombinase, Chain B, Domain 2"/>
    <property type="match status" value="1"/>
</dbReference>
<dbReference type="Proteomes" id="UP000295023">
    <property type="component" value="Unassembled WGS sequence"/>
</dbReference>
<dbReference type="InterPro" id="IPR038109">
    <property type="entry name" value="DNA_bind_recomb_sf"/>
</dbReference>
<evidence type="ECO:0000313" key="3">
    <source>
        <dbReference type="EMBL" id="TCZ64086.1"/>
    </source>
</evidence>
<dbReference type="Pfam" id="PF00239">
    <property type="entry name" value="Resolvase"/>
    <property type="match status" value="1"/>
</dbReference>
<sequence length="445" mass="49402">MAEPVTPAAVKKLRCAIYTRKSTDEGLDKEFNTLDAQRDACEAYIASQRAEGWVLVRDRYDDGGFSGGTLERPALKRLLADIEQGRIDVIVVYKIDRLSRSLMDFAKLVETMEAHGVTFVSVTQSFNTTTSMGRLTLNILLSFAQFEREVIGERIRDKFAASRARGMWMGGKVPLGYDVRDRKLVPNEAEAERIRRVFELFAETGSGTDTAKRPQAEGVTSKSGRPLDKGDVYKILNLRTYVGQVEHKGQVFAGEHQAIVPRELWDRVQAVMQVSPRARAAQNRQHAPALLKGLIFGVDGRALSPTHCRKNGRLYRYYVAQRVLKGDAAGDDGIVRRVSAAEIEAAVVDQVRTMLRQPEVVIGTWTAARAEAPEVSEREVREALNRLEPLWGELFPAEQARIVRTLVERVVIGPVGADIRLRVEGLAGLVRDLTAIAPEALRAAA</sequence>
<feature type="domain" description="Recombinase" evidence="2">
    <location>
        <begin position="174"/>
        <end position="278"/>
    </location>
</feature>
<dbReference type="Gene3D" id="3.40.50.1390">
    <property type="entry name" value="Resolvase, N-terminal catalytic domain"/>
    <property type="match status" value="1"/>
</dbReference>
<dbReference type="PROSITE" id="PS51736">
    <property type="entry name" value="RECOMBINASES_3"/>
    <property type="match status" value="1"/>
</dbReference>
<dbReference type="PROSITE" id="PS51737">
    <property type="entry name" value="RECOMBINASE_DNA_BIND"/>
    <property type="match status" value="1"/>
</dbReference>
<dbReference type="CDD" id="cd03768">
    <property type="entry name" value="SR_ResInv"/>
    <property type="match status" value="1"/>
</dbReference>
<dbReference type="InterPro" id="IPR011109">
    <property type="entry name" value="DNA_bind_recombinase_dom"/>
</dbReference>
<dbReference type="AlphaFoldDB" id="A0A4R4DTI0"/>
<name>A0A4R4DTI0_9PROT</name>
<dbReference type="PANTHER" id="PTHR30461">
    <property type="entry name" value="DNA-INVERTASE FROM LAMBDOID PROPHAGE"/>
    <property type="match status" value="1"/>
</dbReference>